<feature type="region of interest" description="Disordered" evidence="1">
    <location>
        <begin position="1"/>
        <end position="23"/>
    </location>
</feature>
<reference evidence="2" key="1">
    <citation type="submission" date="2021-03" db="EMBL/GenBank/DDBJ databases">
        <title>Draft genome sequence of rust myrtle Austropuccinia psidii MF-1, a brazilian biotype.</title>
        <authorList>
            <person name="Quecine M.C."/>
            <person name="Pachon D.M.R."/>
            <person name="Bonatelli M.L."/>
            <person name="Correr F.H."/>
            <person name="Franceschini L.M."/>
            <person name="Leite T.F."/>
            <person name="Margarido G.R.A."/>
            <person name="Almeida C.A."/>
            <person name="Ferrarezi J.A."/>
            <person name="Labate C.A."/>
        </authorList>
    </citation>
    <scope>NUCLEOTIDE SEQUENCE</scope>
    <source>
        <strain evidence="2">MF-1</strain>
    </source>
</reference>
<dbReference type="Proteomes" id="UP000765509">
    <property type="component" value="Unassembled WGS sequence"/>
</dbReference>
<evidence type="ECO:0000256" key="1">
    <source>
        <dbReference type="SAM" id="MobiDB-lite"/>
    </source>
</evidence>
<dbReference type="AlphaFoldDB" id="A0A9Q3BYF6"/>
<proteinExistence type="predicted"/>
<gene>
    <name evidence="2" type="ORF">O181_014616</name>
</gene>
<sequence>MNTNSKAYDMGPHKKFTSPESSDVECSSSESIIAINTAISNPPPNLPEGIFFECNELLNKLVLSLSQLIRNNAQKQHKGTPFSLDFFH</sequence>
<accession>A0A9Q3BYF6</accession>
<protein>
    <submittedName>
        <fullName evidence="2">Uncharacterized protein</fullName>
    </submittedName>
</protein>
<organism evidence="2 3">
    <name type="scientific">Austropuccinia psidii MF-1</name>
    <dbReference type="NCBI Taxonomy" id="1389203"/>
    <lineage>
        <taxon>Eukaryota</taxon>
        <taxon>Fungi</taxon>
        <taxon>Dikarya</taxon>
        <taxon>Basidiomycota</taxon>
        <taxon>Pucciniomycotina</taxon>
        <taxon>Pucciniomycetes</taxon>
        <taxon>Pucciniales</taxon>
        <taxon>Sphaerophragmiaceae</taxon>
        <taxon>Austropuccinia</taxon>
    </lineage>
</organism>
<evidence type="ECO:0000313" key="3">
    <source>
        <dbReference type="Proteomes" id="UP000765509"/>
    </source>
</evidence>
<comment type="caution">
    <text evidence="2">The sequence shown here is derived from an EMBL/GenBank/DDBJ whole genome shotgun (WGS) entry which is preliminary data.</text>
</comment>
<dbReference type="EMBL" id="AVOT02003909">
    <property type="protein sequence ID" value="MBW0474901.1"/>
    <property type="molecule type" value="Genomic_DNA"/>
</dbReference>
<name>A0A9Q3BYF6_9BASI</name>
<keyword evidence="3" id="KW-1185">Reference proteome</keyword>
<evidence type="ECO:0000313" key="2">
    <source>
        <dbReference type="EMBL" id="MBW0474901.1"/>
    </source>
</evidence>